<reference evidence="2" key="2">
    <citation type="submission" date="2015-01" db="EMBL/GenBank/DDBJ databases">
        <authorList>
            <person name="Felsheim R."/>
        </authorList>
    </citation>
    <scope>NUCLEOTIDE SEQUENCE [LARGE SCALE GENOMIC DNA]</scope>
    <source>
        <strain evidence="2">IrR/Munich</strain>
    </source>
</reference>
<evidence type="ECO:0000313" key="1">
    <source>
        <dbReference type="EMBL" id="CEO17508.1"/>
    </source>
</evidence>
<gene>
    <name evidence="1" type="ORF">RMONA_05675</name>
</gene>
<name>A0A0B7J4Y1_9RICK</name>
<organism evidence="1 2">
    <name type="scientific">Rickettsia monacensis</name>
    <dbReference type="NCBI Taxonomy" id="109232"/>
    <lineage>
        <taxon>Bacteria</taxon>
        <taxon>Pseudomonadati</taxon>
        <taxon>Pseudomonadota</taxon>
        <taxon>Alphaproteobacteria</taxon>
        <taxon>Rickettsiales</taxon>
        <taxon>Rickettsiaceae</taxon>
        <taxon>Rickettsieae</taxon>
        <taxon>Rickettsia</taxon>
        <taxon>spotted fever group</taxon>
    </lineage>
</organism>
<keyword evidence="2" id="KW-1185">Reference proteome</keyword>
<proteinExistence type="predicted"/>
<dbReference type="Proteomes" id="UP000018149">
    <property type="component" value="Chromosome I"/>
</dbReference>
<dbReference type="KEGG" id="rmc:RMONA_05675"/>
<reference evidence="1 2" key="1">
    <citation type="submission" date="2015-01" db="EMBL/GenBank/DDBJ databases">
        <title>Draft genome sequence of Rickettsia monacensis strain IrR/Munich.</title>
        <authorList>
            <person name="Felsheim R.F."/>
            <person name="Johnson S.L."/>
            <person name="Kurtti T.J."/>
            <person name="Munderloh U.G."/>
        </authorList>
    </citation>
    <scope>NUCLEOTIDE SEQUENCE [LARGE SCALE GENOMIC DNA]</scope>
    <source>
        <strain evidence="1 2">IrR/Munich</strain>
    </source>
</reference>
<dbReference type="HOGENOM" id="CLU_1694152_0_0_5"/>
<dbReference type="AlphaFoldDB" id="A0A0B7J4Y1"/>
<accession>A0A0B7J4Y1</accession>
<protein>
    <submittedName>
        <fullName evidence="1">Uncharacterized protein</fullName>
    </submittedName>
</protein>
<evidence type="ECO:0000313" key="2">
    <source>
        <dbReference type="Proteomes" id="UP000018149"/>
    </source>
</evidence>
<dbReference type="EMBL" id="LN794217">
    <property type="protein sequence ID" value="CEO17508.1"/>
    <property type="molecule type" value="Genomic_DNA"/>
</dbReference>
<dbReference type="STRING" id="109232.RMONA_05675"/>
<dbReference type="RefSeq" id="WP_157699831.1">
    <property type="nucleotide sequence ID" value="NZ_LN794217.1"/>
</dbReference>
<sequence>MEKADITGFVRKGASNYDCYNEFSTYLKENSGTQIMGKTIEQYYNHYIKINLGFIKALKLNSIIQYCNKHSGLENVQDFIKRIQTSLKEDVYKGIDYVEAMGLDLESIRHNIHMINQDINQTVVDIDDNRMQLLFNNTNYLKILGIKIIKMVIML</sequence>